<dbReference type="AlphaFoldDB" id="A0A2I7N8I7"/>
<dbReference type="KEGG" id="nba:CUN60_10860"/>
<evidence type="ECO:0000256" key="5">
    <source>
        <dbReference type="ARBA" id="ARBA00039545"/>
    </source>
</evidence>
<dbReference type="InterPro" id="IPR045851">
    <property type="entry name" value="AMP-bd_C_sf"/>
</dbReference>
<dbReference type="InterPro" id="IPR050237">
    <property type="entry name" value="ATP-dep_AMP-bd_enzyme"/>
</dbReference>
<evidence type="ECO:0000259" key="8">
    <source>
        <dbReference type="Pfam" id="PF13193"/>
    </source>
</evidence>
<comment type="pathway">
    <text evidence="2">Lipid metabolism; fatty acid beta-oxidation.</text>
</comment>
<feature type="domain" description="AMP-binding enzyme C-terminal" evidence="8">
    <location>
        <begin position="467"/>
        <end position="542"/>
    </location>
</feature>
<evidence type="ECO:0000256" key="4">
    <source>
        <dbReference type="ARBA" id="ARBA00026121"/>
    </source>
</evidence>
<dbReference type="RefSeq" id="WP_102952058.1">
    <property type="nucleotide sequence ID" value="NZ_CP024847.1"/>
</dbReference>
<sequence length="558" mass="62695">MEKIWLKSYKNNVPHEIGLDDKTLIDLFEATCKAYPDNRAVTCHGETLSFSEVYERVSKIARGLADLGVGHGDRVALVLPNSIQYPLCVFATHLLGAIVVNINPLYTASEMEYVIGNSEPKVVIILDMFSEKLNGFYNKYGIEHIIVTRIADPYPFLKKTIINLVLRYISKVNPKLQYQAKSFTDLYNNPNKLEDSPSVNNNDIAFIQYTGATTGHPKGAKLLHRNIVANIYQIYAVIGAQVADLDKQVVISALPLYHIFSLTANLFTFFFKGSENVMIPNAKDLKDLVKTMNKTPFTIFNSLDTLYNKLLEYKPFTSVTHKYYRYGICGGMPTRQSVADAWFKHTGMYPTNCYGLTETSPAVSMSYFDDTFNGSVGYPLPSTEINIVDLQTGNSLGVGEKGIIQVRGPQLMAGYWRNEEQTKKAINEEGWFNTGDIGYIDVNGHLFISGRETEMIIVSGFNVYPVEVELVIDELPEIAEVAIVGYKDEDTGEAPHAYIVFHEGMSLDKEQIIKHCRKELARYKMPRTINFVAELPKTLVGKIDKKAIVAKYLANDDK</sequence>
<evidence type="ECO:0000256" key="6">
    <source>
        <dbReference type="ARBA" id="ARBA00042773"/>
    </source>
</evidence>
<dbReference type="Proteomes" id="UP000236655">
    <property type="component" value="Chromosome"/>
</dbReference>
<dbReference type="EMBL" id="CP024847">
    <property type="protein sequence ID" value="AUR52770.1"/>
    <property type="molecule type" value="Genomic_DNA"/>
</dbReference>
<dbReference type="GO" id="GO:0016020">
    <property type="term" value="C:membrane"/>
    <property type="evidence" value="ECO:0007669"/>
    <property type="project" value="UniProtKB-SubCell"/>
</dbReference>
<dbReference type="PANTHER" id="PTHR43767">
    <property type="entry name" value="LONG-CHAIN-FATTY-ACID--COA LIGASE"/>
    <property type="match status" value="1"/>
</dbReference>
<dbReference type="OrthoDB" id="9766486at2"/>
<evidence type="ECO:0000313" key="9">
    <source>
        <dbReference type="EMBL" id="AUR52770.1"/>
    </source>
</evidence>
<protein>
    <recommendedName>
        <fullName evidence="5">Long-chain-fatty-acid--CoA ligase</fullName>
        <ecNumber evidence="4">6.2.1.3</ecNumber>
    </recommendedName>
    <alternativeName>
        <fullName evidence="6">Long-chain acyl-CoA synthetase</fullName>
    </alternativeName>
</protein>
<dbReference type="GO" id="GO:0004467">
    <property type="term" value="F:long-chain fatty acid-CoA ligase activity"/>
    <property type="evidence" value="ECO:0007669"/>
    <property type="project" value="UniProtKB-EC"/>
</dbReference>
<dbReference type="SUPFAM" id="SSF56801">
    <property type="entry name" value="Acetyl-CoA synthetase-like"/>
    <property type="match status" value="1"/>
</dbReference>
<dbReference type="EC" id="6.2.1.3" evidence="4"/>
<keyword evidence="10" id="KW-1185">Reference proteome</keyword>
<feature type="domain" description="AMP-dependent synthetase/ligase" evidence="7">
    <location>
        <begin position="28"/>
        <end position="416"/>
    </location>
</feature>
<comment type="subcellular location">
    <subcellularLocation>
        <location evidence="1">Membrane</location>
        <topology evidence="1">Peripheral membrane protein</topology>
    </subcellularLocation>
</comment>
<evidence type="ECO:0000313" key="10">
    <source>
        <dbReference type="Proteomes" id="UP000236655"/>
    </source>
</evidence>
<dbReference type="Gene3D" id="2.30.38.10">
    <property type="entry name" value="Luciferase, Domain 3"/>
    <property type="match status" value="1"/>
</dbReference>
<reference evidence="10" key="1">
    <citation type="submission" date="2017-11" db="EMBL/GenBank/DDBJ databases">
        <authorList>
            <person name="Chan K.G."/>
            <person name="Lee L.S."/>
        </authorList>
    </citation>
    <scope>NUCLEOTIDE SEQUENCE [LARGE SCALE GENOMIC DNA]</scope>
    <source>
        <strain evidence="10">DSM 100970</strain>
    </source>
</reference>
<proteinExistence type="predicted"/>
<dbReference type="Pfam" id="PF00501">
    <property type="entry name" value="AMP-binding"/>
    <property type="match status" value="1"/>
</dbReference>
<gene>
    <name evidence="9" type="ORF">CUN60_10860</name>
</gene>
<accession>A0A2I7N8I7</accession>
<dbReference type="Gene3D" id="3.30.300.30">
    <property type="match status" value="1"/>
</dbReference>
<keyword evidence="3 9" id="KW-0436">Ligase</keyword>
<dbReference type="InterPro" id="IPR025110">
    <property type="entry name" value="AMP-bd_C"/>
</dbReference>
<name>A0A2I7N8I7_9NEIS</name>
<evidence type="ECO:0000256" key="1">
    <source>
        <dbReference type="ARBA" id="ARBA00004170"/>
    </source>
</evidence>
<dbReference type="Gene3D" id="3.40.50.980">
    <property type="match status" value="2"/>
</dbReference>
<evidence type="ECO:0000259" key="7">
    <source>
        <dbReference type="Pfam" id="PF00501"/>
    </source>
</evidence>
<dbReference type="PANTHER" id="PTHR43767:SF8">
    <property type="entry name" value="LONG-CHAIN-FATTY-ACID--COA LIGASE"/>
    <property type="match status" value="1"/>
</dbReference>
<dbReference type="Pfam" id="PF13193">
    <property type="entry name" value="AMP-binding_C"/>
    <property type="match status" value="1"/>
</dbReference>
<dbReference type="InterPro" id="IPR000873">
    <property type="entry name" value="AMP-dep_synth/lig_dom"/>
</dbReference>
<organism evidence="9 10">
    <name type="scientific">Aquella oligotrophica</name>
    <dbReference type="NCBI Taxonomy" id="2067065"/>
    <lineage>
        <taxon>Bacteria</taxon>
        <taxon>Pseudomonadati</taxon>
        <taxon>Pseudomonadota</taxon>
        <taxon>Betaproteobacteria</taxon>
        <taxon>Neisseriales</taxon>
        <taxon>Neisseriaceae</taxon>
        <taxon>Aquella</taxon>
    </lineage>
</organism>
<evidence type="ECO:0000256" key="3">
    <source>
        <dbReference type="ARBA" id="ARBA00022598"/>
    </source>
</evidence>
<evidence type="ECO:0000256" key="2">
    <source>
        <dbReference type="ARBA" id="ARBA00005005"/>
    </source>
</evidence>